<dbReference type="AlphaFoldDB" id="A0A6G3R461"/>
<protein>
    <submittedName>
        <fullName evidence="1">Uncharacterized protein</fullName>
    </submittedName>
</protein>
<name>A0A6G3R461_9ACTN</name>
<sequence length="167" mass="18374">MKGVTLVLRLLHDGERDLEQDLLAAASRHRVEHEFHHVAIDVARWSREHAARLAETGRDHGLDLSGPRGKPQAGALAALREKASEALGRRPEPGLLLLHDLRDLHLSAAGNALHWEMLGQAAQAGKDTRLLALVSACHPQTLRQMRWTETLLKVLSAQLLTSTSLPD</sequence>
<gene>
    <name evidence="1" type="ORF">G3I53_31950</name>
</gene>
<organism evidence="1">
    <name type="scientific">Streptomyces sp. SID14436</name>
    <dbReference type="NCBI Taxonomy" id="2706070"/>
    <lineage>
        <taxon>Bacteria</taxon>
        <taxon>Bacillati</taxon>
        <taxon>Actinomycetota</taxon>
        <taxon>Actinomycetes</taxon>
        <taxon>Kitasatosporales</taxon>
        <taxon>Streptomycetaceae</taxon>
        <taxon>Streptomyces</taxon>
    </lineage>
</organism>
<reference evidence="1" key="1">
    <citation type="submission" date="2020-01" db="EMBL/GenBank/DDBJ databases">
        <title>Insect and environment-associated Actinomycetes.</title>
        <authorList>
            <person name="Currrie C."/>
            <person name="Chevrette M."/>
            <person name="Carlson C."/>
            <person name="Stubbendieck R."/>
            <person name="Wendt-Pienkowski E."/>
        </authorList>
    </citation>
    <scope>NUCLEOTIDE SEQUENCE</scope>
    <source>
        <strain evidence="1">SID14436</strain>
    </source>
</reference>
<dbReference type="RefSeq" id="WP_164337442.1">
    <property type="nucleotide sequence ID" value="NZ_JAAGMD010000872.1"/>
</dbReference>
<dbReference type="EMBL" id="JAAGMD010000872">
    <property type="protein sequence ID" value="NEA90528.1"/>
    <property type="molecule type" value="Genomic_DNA"/>
</dbReference>
<accession>A0A6G3R461</accession>
<evidence type="ECO:0000313" key="1">
    <source>
        <dbReference type="EMBL" id="NEA90528.1"/>
    </source>
</evidence>
<proteinExistence type="predicted"/>
<comment type="caution">
    <text evidence="1">The sequence shown here is derived from an EMBL/GenBank/DDBJ whole genome shotgun (WGS) entry which is preliminary data.</text>
</comment>